<dbReference type="Gene3D" id="3.40.50.300">
    <property type="entry name" value="P-loop containing nucleotide triphosphate hydrolases"/>
    <property type="match status" value="1"/>
</dbReference>
<evidence type="ECO:0000259" key="2">
    <source>
        <dbReference type="PROSITE" id="PS50893"/>
    </source>
</evidence>
<dbReference type="InterPro" id="IPR027417">
    <property type="entry name" value="P-loop_NTPase"/>
</dbReference>
<dbReference type="SUPFAM" id="SSF52540">
    <property type="entry name" value="P-loop containing nucleoside triphosphate hydrolases"/>
    <property type="match status" value="1"/>
</dbReference>
<dbReference type="GO" id="GO:0016887">
    <property type="term" value="F:ATP hydrolysis activity"/>
    <property type="evidence" value="ECO:0007669"/>
    <property type="project" value="InterPro"/>
</dbReference>
<dbReference type="GO" id="GO:0005524">
    <property type="term" value="F:ATP binding"/>
    <property type="evidence" value="ECO:0007669"/>
    <property type="project" value="InterPro"/>
</dbReference>
<dbReference type="Pfam" id="PF00005">
    <property type="entry name" value="ABC_tran"/>
    <property type="match status" value="1"/>
</dbReference>
<dbReference type="AlphaFoldDB" id="A0A382LWW4"/>
<name>A0A382LWW4_9ZZZZ</name>
<evidence type="ECO:0000256" key="1">
    <source>
        <dbReference type="ARBA" id="ARBA00005417"/>
    </source>
</evidence>
<dbReference type="InterPro" id="IPR015854">
    <property type="entry name" value="ABC_transpr_LolD-like"/>
</dbReference>
<sequence length="161" mass="17731">MPDAMIEVQGVAKSYPSGDGMLHVLSGVELSIDAGERVAVFGASGVGKSTFLHLLGGLDYPDTGSILFQGRRLDEMDEPTLARYRNHEVGFVFQFFQLLPEFTALENVMMPLLIAREHSSDIRERATELLHQVGIKARSHHFPSQLSGGERQRVAIARALV</sequence>
<dbReference type="PROSITE" id="PS50893">
    <property type="entry name" value="ABC_TRANSPORTER_2"/>
    <property type="match status" value="1"/>
</dbReference>
<dbReference type="InterPro" id="IPR003439">
    <property type="entry name" value="ABC_transporter-like_ATP-bd"/>
</dbReference>
<gene>
    <name evidence="3" type="ORF">METZ01_LOCUS294088</name>
</gene>
<dbReference type="PANTHER" id="PTHR24220">
    <property type="entry name" value="IMPORT ATP-BINDING PROTEIN"/>
    <property type="match status" value="1"/>
</dbReference>
<dbReference type="PROSITE" id="PS00211">
    <property type="entry name" value="ABC_TRANSPORTER_1"/>
    <property type="match status" value="1"/>
</dbReference>
<dbReference type="GO" id="GO:0005886">
    <property type="term" value="C:plasma membrane"/>
    <property type="evidence" value="ECO:0007669"/>
    <property type="project" value="TreeGrafter"/>
</dbReference>
<dbReference type="EMBL" id="UINC01089830">
    <property type="protein sequence ID" value="SVC41234.1"/>
    <property type="molecule type" value="Genomic_DNA"/>
</dbReference>
<dbReference type="GO" id="GO:0022857">
    <property type="term" value="F:transmembrane transporter activity"/>
    <property type="evidence" value="ECO:0007669"/>
    <property type="project" value="TreeGrafter"/>
</dbReference>
<reference evidence="3" key="1">
    <citation type="submission" date="2018-05" db="EMBL/GenBank/DDBJ databases">
        <authorList>
            <person name="Lanie J.A."/>
            <person name="Ng W.-L."/>
            <person name="Kazmierczak K.M."/>
            <person name="Andrzejewski T.M."/>
            <person name="Davidsen T.M."/>
            <person name="Wayne K.J."/>
            <person name="Tettelin H."/>
            <person name="Glass J.I."/>
            <person name="Rusch D."/>
            <person name="Podicherti R."/>
            <person name="Tsui H.-C.T."/>
            <person name="Winkler M.E."/>
        </authorList>
    </citation>
    <scope>NUCLEOTIDE SEQUENCE</scope>
</reference>
<comment type="similarity">
    <text evidence="1">Belongs to the ABC transporter superfamily.</text>
</comment>
<dbReference type="PANTHER" id="PTHR24220:SF689">
    <property type="entry name" value="LIPOPROTEIN-RELEASING SYSTEM ATP-BINDING PROTEIN LOLD"/>
    <property type="match status" value="1"/>
</dbReference>
<feature type="non-terminal residue" evidence="3">
    <location>
        <position position="161"/>
    </location>
</feature>
<protein>
    <recommendedName>
        <fullName evidence="2">ABC transporter domain-containing protein</fullName>
    </recommendedName>
</protein>
<evidence type="ECO:0000313" key="3">
    <source>
        <dbReference type="EMBL" id="SVC41234.1"/>
    </source>
</evidence>
<feature type="domain" description="ABC transporter" evidence="2">
    <location>
        <begin position="6"/>
        <end position="161"/>
    </location>
</feature>
<dbReference type="InterPro" id="IPR017871">
    <property type="entry name" value="ABC_transporter-like_CS"/>
</dbReference>
<proteinExistence type="inferred from homology"/>
<organism evidence="3">
    <name type="scientific">marine metagenome</name>
    <dbReference type="NCBI Taxonomy" id="408172"/>
    <lineage>
        <taxon>unclassified sequences</taxon>
        <taxon>metagenomes</taxon>
        <taxon>ecological metagenomes</taxon>
    </lineage>
</organism>
<accession>A0A382LWW4</accession>